<dbReference type="PANTHER" id="PTHR39469:SF1">
    <property type="entry name" value="DUF4203 DOMAIN-CONTAINING PROTEIN"/>
    <property type="match status" value="1"/>
</dbReference>
<evidence type="ECO:0000256" key="5">
    <source>
        <dbReference type="SAM" id="MobiDB-lite"/>
    </source>
</evidence>
<dbReference type="AlphaFoldDB" id="A0A9P4JQH2"/>
<dbReference type="PANTHER" id="PTHR39469">
    <property type="entry name" value="CHROMOSOME 1, WHOLE GENOME SHOTGUN SEQUENCE"/>
    <property type="match status" value="1"/>
</dbReference>
<dbReference type="InterPro" id="IPR025256">
    <property type="entry name" value="TM7S3/TM198-like_dom"/>
</dbReference>
<comment type="caution">
    <text evidence="9">The sequence shown here is derived from an EMBL/GenBank/DDBJ whole genome shotgun (WGS) entry which is preliminary data.</text>
</comment>
<feature type="region of interest" description="Disordered" evidence="5">
    <location>
        <begin position="443"/>
        <end position="509"/>
    </location>
</feature>
<reference evidence="9" key="1">
    <citation type="journal article" date="2020" name="Stud. Mycol.">
        <title>101 Dothideomycetes genomes: a test case for predicting lifestyles and emergence of pathogens.</title>
        <authorList>
            <person name="Haridas S."/>
            <person name="Albert R."/>
            <person name="Binder M."/>
            <person name="Bloem J."/>
            <person name="Labutti K."/>
            <person name="Salamov A."/>
            <person name="Andreopoulos B."/>
            <person name="Baker S."/>
            <person name="Barry K."/>
            <person name="Bills G."/>
            <person name="Bluhm B."/>
            <person name="Cannon C."/>
            <person name="Castanera R."/>
            <person name="Culley D."/>
            <person name="Daum C."/>
            <person name="Ezra D."/>
            <person name="Gonzalez J."/>
            <person name="Henrissat B."/>
            <person name="Kuo A."/>
            <person name="Liang C."/>
            <person name="Lipzen A."/>
            <person name="Lutzoni F."/>
            <person name="Magnuson J."/>
            <person name="Mondo S."/>
            <person name="Nolan M."/>
            <person name="Ohm R."/>
            <person name="Pangilinan J."/>
            <person name="Park H.-J."/>
            <person name="Ramirez L."/>
            <person name="Alfaro M."/>
            <person name="Sun H."/>
            <person name="Tritt A."/>
            <person name="Yoshinaga Y."/>
            <person name="Zwiers L.-H."/>
            <person name="Turgeon B."/>
            <person name="Goodwin S."/>
            <person name="Spatafora J."/>
            <person name="Crous P."/>
            <person name="Grigoriev I."/>
        </authorList>
    </citation>
    <scope>NUCLEOTIDE SEQUENCE</scope>
    <source>
        <strain evidence="9">ATCC 74209</strain>
    </source>
</reference>
<feature type="compositionally biased region" description="Polar residues" evidence="5">
    <location>
        <begin position="464"/>
        <end position="487"/>
    </location>
</feature>
<feature type="compositionally biased region" description="Polar residues" evidence="5">
    <location>
        <begin position="952"/>
        <end position="991"/>
    </location>
</feature>
<evidence type="ECO:0000256" key="7">
    <source>
        <dbReference type="SAM" id="SignalP"/>
    </source>
</evidence>
<feature type="transmembrane region" description="Helical" evidence="6">
    <location>
        <begin position="213"/>
        <end position="233"/>
    </location>
</feature>
<comment type="subcellular location">
    <subcellularLocation>
        <location evidence="1">Membrane</location>
        <topology evidence="1">Multi-pass membrane protein</topology>
    </subcellularLocation>
</comment>
<feature type="compositionally biased region" description="Low complexity" evidence="5">
    <location>
        <begin position="527"/>
        <end position="537"/>
    </location>
</feature>
<feature type="compositionally biased region" description="Low complexity" evidence="5">
    <location>
        <begin position="51"/>
        <end position="63"/>
    </location>
</feature>
<name>A0A9P4JQH2_9PLEO</name>
<accession>A0A9P4JQH2</accession>
<gene>
    <name evidence="9" type="ORF">GQ43DRAFT_246403</name>
</gene>
<feature type="compositionally biased region" description="Polar residues" evidence="5">
    <location>
        <begin position="35"/>
        <end position="50"/>
    </location>
</feature>
<evidence type="ECO:0000313" key="10">
    <source>
        <dbReference type="Proteomes" id="UP000799536"/>
    </source>
</evidence>
<dbReference type="Proteomes" id="UP000799536">
    <property type="component" value="Unassembled WGS sequence"/>
</dbReference>
<evidence type="ECO:0000256" key="2">
    <source>
        <dbReference type="ARBA" id="ARBA00022692"/>
    </source>
</evidence>
<keyword evidence="2 6" id="KW-0812">Transmembrane</keyword>
<dbReference type="EMBL" id="ML993895">
    <property type="protein sequence ID" value="KAF2203701.1"/>
    <property type="molecule type" value="Genomic_DNA"/>
</dbReference>
<dbReference type="OrthoDB" id="102260at2759"/>
<protein>
    <recommendedName>
        <fullName evidence="8">TM7S3/TM198-like domain-containing protein</fullName>
    </recommendedName>
</protein>
<feature type="region of interest" description="Disordered" evidence="5">
    <location>
        <begin position="350"/>
        <end position="370"/>
    </location>
</feature>
<keyword evidence="7" id="KW-0732">Signal</keyword>
<feature type="compositionally biased region" description="Low complexity" evidence="5">
    <location>
        <begin position="691"/>
        <end position="704"/>
    </location>
</feature>
<feature type="compositionally biased region" description="Polar residues" evidence="5">
    <location>
        <begin position="444"/>
        <end position="456"/>
    </location>
</feature>
<evidence type="ECO:0000256" key="6">
    <source>
        <dbReference type="SAM" id="Phobius"/>
    </source>
</evidence>
<feature type="transmembrane region" description="Helical" evidence="6">
    <location>
        <begin position="154"/>
        <end position="175"/>
    </location>
</feature>
<feature type="domain" description="TM7S3/TM198-like" evidence="8">
    <location>
        <begin position="134"/>
        <end position="337"/>
    </location>
</feature>
<feature type="transmembrane region" description="Helical" evidence="6">
    <location>
        <begin position="264"/>
        <end position="290"/>
    </location>
</feature>
<feature type="compositionally biased region" description="Polar residues" evidence="5">
    <location>
        <begin position="671"/>
        <end position="688"/>
    </location>
</feature>
<evidence type="ECO:0000313" key="9">
    <source>
        <dbReference type="EMBL" id="KAF2203701.1"/>
    </source>
</evidence>
<feature type="transmembrane region" description="Helical" evidence="6">
    <location>
        <begin position="126"/>
        <end position="147"/>
    </location>
</feature>
<proteinExistence type="predicted"/>
<feature type="signal peptide" evidence="7">
    <location>
        <begin position="1"/>
        <end position="19"/>
    </location>
</feature>
<feature type="region of interest" description="Disordered" evidence="5">
    <location>
        <begin position="623"/>
        <end position="712"/>
    </location>
</feature>
<feature type="compositionally biased region" description="Low complexity" evidence="5">
    <location>
        <begin position="493"/>
        <end position="506"/>
    </location>
</feature>
<feature type="region of interest" description="Disordered" evidence="5">
    <location>
        <begin position="948"/>
        <end position="1039"/>
    </location>
</feature>
<dbReference type="GO" id="GO:0016020">
    <property type="term" value="C:membrane"/>
    <property type="evidence" value="ECO:0007669"/>
    <property type="project" value="UniProtKB-SubCell"/>
</dbReference>
<keyword evidence="4 6" id="KW-0472">Membrane</keyword>
<feature type="transmembrane region" description="Helical" evidence="6">
    <location>
        <begin position="187"/>
        <end position="206"/>
    </location>
</feature>
<feature type="region of interest" description="Disordered" evidence="5">
    <location>
        <begin position="521"/>
        <end position="541"/>
    </location>
</feature>
<feature type="transmembrane region" description="Helical" evidence="6">
    <location>
        <begin position="239"/>
        <end position="257"/>
    </location>
</feature>
<sequence>MRSLIYILALLLFFNAGYALRYPIVLRQDDPPPSDASQTPEPTKAAGSQASLSSSPSLHPSSLDTASSKPTDHTLKTSTYLSTALSVTIPSSGVANAAATSISIEPTPSAVNGKTSHYPLPIQPKLSPAMGIAGFILLVSGSVYTVIGIRNKWLYVFFSSAYLASLAVTVLIIYLMNPPISQAVQGAFFVAAVVSGLIFGGLSLVFPDITDGMGCLLGGFCLSMWFLTLKSGGLITSTTGRGIFIGTMCLASFSLSFSHHTRTYGLIVGISFAGATATVVGIDCFSRAGWKEFWVYLWHLNEDEFPLNTTSYPITRGIKVESACVIIIFVVGLISQLKLWKLIKDRRQKNVANHEQQDRSPKQAEDDIGRKIEEKVIRERAQWEAAYGDKTADHTDSAVGSSRNSHMKASAESIEMDDMQDIGAEKVSEGAARPTVPVTVLERNGTQHIDPQSNLPEPSKRSSARMSGVSTEESYNARTSARITTIGSDALGASNRSSFRSSNPPSALTPTTLMTAVLEGTGPQQRGSSSTSGVLGSVPPPLSKIVLPSEITKTSPKHDFALSRTLQNNSESAEALLIPEIRDDASSVAATLNDEHDIEGLPELSPSQSPVQREAVSHMALAQTGSDVGPRGDKSQQLDSKTVQGKPSARAVGNASFDERPKDLTILIPQQPLTSPAPSRSAVSQAGKSPTRLSLTVTTDSSSDGAQPKSPVEEFKAALPDSLPKVALSYRTNEWAKHLEQAEKPEFDELAEPDSPGVQVNHQMSEALAPVHEDVVKLVRPEANRNSTQSSIGKNPYRNSNLGRSASNLARQSQAHLYPTPLSRSPSTILASSTVPPTTLTGVYPKAVRNSSPPYISRTLAESPIDEGFITSRSTPSPVAGSTLLEKRETIIQSRAGSHSLSPYGSAQDLASIKPIARSSSRVMDTDGIHINDKVQLTDLESMTLAQRKRMIQSSRQPSTSQKRRVSNQSLADQTQGFDSHQPKRQSSLGQEQREARLANWRESIRQDIPARSATTDDGNRREKKINDLREKETVKQQHAKISAYRESIMDKRMRSSEMLEAHREAMHRLQANSRKNL</sequence>
<keyword evidence="3 6" id="KW-1133">Transmembrane helix</keyword>
<organism evidence="9 10">
    <name type="scientific">Delitschia confertaspora ATCC 74209</name>
    <dbReference type="NCBI Taxonomy" id="1513339"/>
    <lineage>
        <taxon>Eukaryota</taxon>
        <taxon>Fungi</taxon>
        <taxon>Dikarya</taxon>
        <taxon>Ascomycota</taxon>
        <taxon>Pezizomycotina</taxon>
        <taxon>Dothideomycetes</taxon>
        <taxon>Pleosporomycetidae</taxon>
        <taxon>Pleosporales</taxon>
        <taxon>Delitschiaceae</taxon>
        <taxon>Delitschia</taxon>
    </lineage>
</organism>
<feature type="compositionally biased region" description="Polar residues" evidence="5">
    <location>
        <begin position="784"/>
        <end position="804"/>
    </location>
</feature>
<feature type="compositionally biased region" description="Basic and acidic residues" evidence="5">
    <location>
        <begin position="355"/>
        <end position="370"/>
    </location>
</feature>
<feature type="compositionally biased region" description="Basic and acidic residues" evidence="5">
    <location>
        <begin position="1018"/>
        <end position="1036"/>
    </location>
</feature>
<feature type="region of interest" description="Disordered" evidence="5">
    <location>
        <begin position="31"/>
        <end position="72"/>
    </location>
</feature>
<feature type="region of interest" description="Disordered" evidence="5">
    <location>
        <begin position="783"/>
        <end position="804"/>
    </location>
</feature>
<keyword evidence="10" id="KW-1185">Reference proteome</keyword>
<evidence type="ECO:0000256" key="1">
    <source>
        <dbReference type="ARBA" id="ARBA00004141"/>
    </source>
</evidence>
<evidence type="ECO:0000256" key="3">
    <source>
        <dbReference type="ARBA" id="ARBA00022989"/>
    </source>
</evidence>
<feature type="chain" id="PRO_5040437774" description="TM7S3/TM198-like domain-containing protein" evidence="7">
    <location>
        <begin position="20"/>
        <end position="1078"/>
    </location>
</feature>
<evidence type="ECO:0000256" key="4">
    <source>
        <dbReference type="ARBA" id="ARBA00023136"/>
    </source>
</evidence>
<dbReference type="Pfam" id="PF13886">
    <property type="entry name" value="TM7S3_TM198"/>
    <property type="match status" value="1"/>
</dbReference>
<evidence type="ECO:0000259" key="8">
    <source>
        <dbReference type="Pfam" id="PF13886"/>
    </source>
</evidence>